<name>A0ABX9E462_9PSEU</name>
<dbReference type="SUPFAM" id="SSF103473">
    <property type="entry name" value="MFS general substrate transporter"/>
    <property type="match status" value="1"/>
</dbReference>
<keyword evidence="5 6" id="KW-0472">Membrane</keyword>
<feature type="domain" description="Major facilitator superfamily (MFS) profile" evidence="7">
    <location>
        <begin position="1"/>
        <end position="168"/>
    </location>
</feature>
<evidence type="ECO:0000256" key="1">
    <source>
        <dbReference type="ARBA" id="ARBA00004651"/>
    </source>
</evidence>
<feature type="transmembrane region" description="Helical" evidence="6">
    <location>
        <begin position="12"/>
        <end position="30"/>
    </location>
</feature>
<dbReference type="InterPro" id="IPR036259">
    <property type="entry name" value="MFS_trans_sf"/>
</dbReference>
<evidence type="ECO:0000313" key="8">
    <source>
        <dbReference type="EMBL" id="RAS61940.1"/>
    </source>
</evidence>
<feature type="transmembrane region" description="Helical" evidence="6">
    <location>
        <begin position="130"/>
        <end position="150"/>
    </location>
</feature>
<evidence type="ECO:0000256" key="4">
    <source>
        <dbReference type="ARBA" id="ARBA00022989"/>
    </source>
</evidence>
<keyword evidence="4 6" id="KW-1133">Transmembrane helix</keyword>
<evidence type="ECO:0000259" key="7">
    <source>
        <dbReference type="PROSITE" id="PS50850"/>
    </source>
</evidence>
<evidence type="ECO:0000256" key="2">
    <source>
        <dbReference type="ARBA" id="ARBA00022475"/>
    </source>
</evidence>
<keyword evidence="9" id="KW-1185">Reference proteome</keyword>
<organism evidence="8 9">
    <name type="scientific">Lentzea atacamensis</name>
    <dbReference type="NCBI Taxonomy" id="531938"/>
    <lineage>
        <taxon>Bacteria</taxon>
        <taxon>Bacillati</taxon>
        <taxon>Actinomycetota</taxon>
        <taxon>Actinomycetes</taxon>
        <taxon>Pseudonocardiales</taxon>
        <taxon>Pseudonocardiaceae</taxon>
        <taxon>Lentzea</taxon>
    </lineage>
</organism>
<dbReference type="InterPro" id="IPR020846">
    <property type="entry name" value="MFS_dom"/>
</dbReference>
<proteinExistence type="predicted"/>
<reference evidence="8 9" key="1">
    <citation type="submission" date="2018-06" db="EMBL/GenBank/DDBJ databases">
        <title>Genomic Encyclopedia of Type Strains, Phase IV (KMG-IV): sequencing the most valuable type-strain genomes for metagenomic binning, comparative biology and taxonomic classification.</title>
        <authorList>
            <person name="Goeker M."/>
        </authorList>
    </citation>
    <scope>NUCLEOTIDE SEQUENCE [LARGE SCALE GENOMIC DNA]</scope>
    <source>
        <strain evidence="8 9">DSM 45479</strain>
    </source>
</reference>
<dbReference type="InterPro" id="IPR011701">
    <property type="entry name" value="MFS"/>
</dbReference>
<evidence type="ECO:0000256" key="6">
    <source>
        <dbReference type="SAM" id="Phobius"/>
    </source>
</evidence>
<evidence type="ECO:0000313" key="9">
    <source>
        <dbReference type="Proteomes" id="UP000248714"/>
    </source>
</evidence>
<feature type="transmembrane region" description="Helical" evidence="6">
    <location>
        <begin position="42"/>
        <end position="62"/>
    </location>
</feature>
<dbReference type="PANTHER" id="PTHR23513">
    <property type="entry name" value="INTEGRAL MEMBRANE EFFLUX PROTEIN-RELATED"/>
    <property type="match status" value="1"/>
</dbReference>
<comment type="subcellular location">
    <subcellularLocation>
        <location evidence="1">Cell membrane</location>
        <topology evidence="1">Multi-pass membrane protein</topology>
    </subcellularLocation>
</comment>
<evidence type="ECO:0000256" key="3">
    <source>
        <dbReference type="ARBA" id="ARBA00022692"/>
    </source>
</evidence>
<gene>
    <name evidence="8" type="ORF">C8D87_109387</name>
</gene>
<comment type="caution">
    <text evidence="8">The sequence shown here is derived from an EMBL/GenBank/DDBJ whole genome shotgun (WGS) entry which is preliminary data.</text>
</comment>
<dbReference type="PROSITE" id="PS50850">
    <property type="entry name" value="MFS"/>
    <property type="match status" value="1"/>
</dbReference>
<dbReference type="PANTHER" id="PTHR23513:SF6">
    <property type="entry name" value="MAJOR FACILITATOR SUPERFAMILY ASSOCIATED DOMAIN-CONTAINING PROTEIN"/>
    <property type="match status" value="1"/>
</dbReference>
<dbReference type="Proteomes" id="UP000248714">
    <property type="component" value="Unassembled WGS sequence"/>
</dbReference>
<dbReference type="EMBL" id="QLTT01000009">
    <property type="protein sequence ID" value="RAS61940.1"/>
    <property type="molecule type" value="Genomic_DNA"/>
</dbReference>
<evidence type="ECO:0000256" key="5">
    <source>
        <dbReference type="ARBA" id="ARBA00023136"/>
    </source>
</evidence>
<protein>
    <recommendedName>
        <fullName evidence="7">Major facilitator superfamily (MFS) profile domain-containing protein</fullName>
    </recommendedName>
</protein>
<dbReference type="Gene3D" id="1.20.1250.20">
    <property type="entry name" value="MFS general substrate transporter like domains"/>
    <property type="match status" value="1"/>
</dbReference>
<keyword evidence="2" id="KW-1003">Cell membrane</keyword>
<dbReference type="Pfam" id="PF07690">
    <property type="entry name" value="MFS_1"/>
    <property type="match status" value="1"/>
</dbReference>
<keyword evidence="3 6" id="KW-0812">Transmembrane</keyword>
<accession>A0ABX9E462</accession>
<sequence length="168" mass="17225">MRFVLHGDEFLLGAMQACWMVGILVGNRLAARLGTVSQAAHALAITGITTGIAVLIPAAFPYVVAAGIGWFIGGVSNGVDNVTANAIVRLRTPEEMRGRAFAAVSSPVMGANLLRTAAAGGLLLVMGPRAVFALSGTGALLSGAACLMFVHRALKRERSPAEAGLLSN</sequence>